<dbReference type="EMBL" id="JAZGQL010000005">
    <property type="protein sequence ID" value="MEE6306935.1"/>
    <property type="molecule type" value="Genomic_DNA"/>
</dbReference>
<comment type="caution">
    <text evidence="1">The sequence shown here is derived from an EMBL/GenBank/DDBJ whole genome shotgun (WGS) entry which is preliminary data.</text>
</comment>
<proteinExistence type="predicted"/>
<name>A0ABU7SAH4_9ACTN</name>
<gene>
    <name evidence="1" type="ORF">V1634_08875</name>
</gene>
<dbReference type="SUPFAM" id="SSF53474">
    <property type="entry name" value="alpha/beta-Hydrolases"/>
    <property type="match status" value="1"/>
</dbReference>
<protein>
    <recommendedName>
        <fullName evidence="3">Alpha/beta hydrolase</fullName>
    </recommendedName>
</protein>
<evidence type="ECO:0008006" key="3">
    <source>
        <dbReference type="Google" id="ProtNLM"/>
    </source>
</evidence>
<dbReference type="Proteomes" id="UP001339911">
    <property type="component" value="Unassembled WGS sequence"/>
</dbReference>
<keyword evidence="2" id="KW-1185">Reference proteome</keyword>
<sequence length="85" mass="9662">MPFGQVHGHSQVVRFADRTWRCPGRVRQCARLLTDQELPGCGTLPDAEIHLLDTGHFALETRVDEIAGHLREFLGRTQRQPMTAR</sequence>
<accession>A0ABU7SAH4</accession>
<evidence type="ECO:0000313" key="2">
    <source>
        <dbReference type="Proteomes" id="UP001339911"/>
    </source>
</evidence>
<reference evidence="1 2" key="1">
    <citation type="submission" date="2024-01" db="EMBL/GenBank/DDBJ databases">
        <title>Genome insights into Plantactinospora veratri sp. nov.</title>
        <authorList>
            <person name="Wang L."/>
        </authorList>
    </citation>
    <scope>NUCLEOTIDE SEQUENCE [LARGE SCALE GENOMIC DNA]</scope>
    <source>
        <strain evidence="1 2">NEAU-FHS4</strain>
    </source>
</reference>
<evidence type="ECO:0000313" key="1">
    <source>
        <dbReference type="EMBL" id="MEE6306935.1"/>
    </source>
</evidence>
<organism evidence="1 2">
    <name type="scientific">Plantactinospora veratri</name>
    <dbReference type="NCBI Taxonomy" id="1436122"/>
    <lineage>
        <taxon>Bacteria</taxon>
        <taxon>Bacillati</taxon>
        <taxon>Actinomycetota</taxon>
        <taxon>Actinomycetes</taxon>
        <taxon>Micromonosporales</taxon>
        <taxon>Micromonosporaceae</taxon>
        <taxon>Plantactinospora</taxon>
    </lineage>
</organism>
<dbReference type="InterPro" id="IPR029058">
    <property type="entry name" value="AB_hydrolase_fold"/>
</dbReference>
<dbReference type="RefSeq" id="WP_331207251.1">
    <property type="nucleotide sequence ID" value="NZ_JAZGQL010000005.1"/>
</dbReference>